<dbReference type="AlphaFoldDB" id="A0A176W0W5"/>
<dbReference type="PANTHER" id="PTHR47679:SF1">
    <property type="entry name" value="PROTEIN TORNADO 1"/>
    <property type="match status" value="1"/>
</dbReference>
<evidence type="ECO:0000256" key="1">
    <source>
        <dbReference type="SAM" id="MobiDB-lite"/>
    </source>
</evidence>
<dbReference type="Proteomes" id="UP000077202">
    <property type="component" value="Unassembled WGS sequence"/>
</dbReference>
<comment type="caution">
    <text evidence="2">The sequence shown here is derived from an EMBL/GenBank/DDBJ whole genome shotgun (WGS) entry which is preliminary data.</text>
</comment>
<dbReference type="Gene3D" id="3.80.10.10">
    <property type="entry name" value="Ribonuclease Inhibitor"/>
    <property type="match status" value="1"/>
</dbReference>
<evidence type="ECO:0000313" key="2">
    <source>
        <dbReference type="EMBL" id="OAE26243.1"/>
    </source>
</evidence>
<dbReference type="EMBL" id="LVLJ01002209">
    <property type="protein sequence ID" value="OAE26243.1"/>
    <property type="molecule type" value="Genomic_DNA"/>
</dbReference>
<gene>
    <name evidence="2" type="ORF">AXG93_3786s1230</name>
</gene>
<accession>A0A176W0W5</accession>
<sequence>MADMITSATRLDTLEIGGSSDRMYDMDEEAARILSQALIQSSSVKKLVLKAVKGEVSAFLLKALDADGGNRAIQCLHLTTVSGLGDSLRELLRSNPYLLEVTLTSIEMRPEQWSQLGQAIRGNATAESIRVVHSMMHHKDGLKGVEELACAASSYFKDPKVELILTFRDYDALMSALNFVGNRCLMHGMGKGRKGGADTRGTPAEPKAGRL</sequence>
<organism evidence="2 3">
    <name type="scientific">Marchantia polymorpha subsp. ruderalis</name>
    <dbReference type="NCBI Taxonomy" id="1480154"/>
    <lineage>
        <taxon>Eukaryota</taxon>
        <taxon>Viridiplantae</taxon>
        <taxon>Streptophyta</taxon>
        <taxon>Embryophyta</taxon>
        <taxon>Marchantiophyta</taxon>
        <taxon>Marchantiopsida</taxon>
        <taxon>Marchantiidae</taxon>
        <taxon>Marchantiales</taxon>
        <taxon>Marchantiaceae</taxon>
        <taxon>Marchantia</taxon>
    </lineage>
</organism>
<dbReference type="PANTHER" id="PTHR47679">
    <property type="entry name" value="PROTEIN TORNADO 1"/>
    <property type="match status" value="1"/>
</dbReference>
<reference evidence="2" key="1">
    <citation type="submission" date="2016-03" db="EMBL/GenBank/DDBJ databases">
        <title>Mechanisms controlling the formation of the plant cell surface in tip-growing cells are functionally conserved among land plants.</title>
        <authorList>
            <person name="Honkanen S."/>
            <person name="Jones V.A."/>
            <person name="Morieri G."/>
            <person name="Champion C."/>
            <person name="Hetherington A.J."/>
            <person name="Kelly S."/>
            <person name="Saint-Marcoux D."/>
            <person name="Proust H."/>
            <person name="Prescott H."/>
            <person name="Dolan L."/>
        </authorList>
    </citation>
    <scope>NUCLEOTIDE SEQUENCE [LARGE SCALE GENOMIC DNA]</scope>
    <source>
        <tissue evidence="2">Whole gametophyte</tissue>
    </source>
</reference>
<keyword evidence="3" id="KW-1185">Reference proteome</keyword>
<feature type="region of interest" description="Disordered" evidence="1">
    <location>
        <begin position="190"/>
        <end position="211"/>
    </location>
</feature>
<dbReference type="InterPro" id="IPR032675">
    <property type="entry name" value="LRR_dom_sf"/>
</dbReference>
<protein>
    <recommendedName>
        <fullName evidence="4">FBD domain-containing protein</fullName>
    </recommendedName>
</protein>
<dbReference type="SUPFAM" id="SSF52047">
    <property type="entry name" value="RNI-like"/>
    <property type="match status" value="1"/>
</dbReference>
<evidence type="ECO:0008006" key="4">
    <source>
        <dbReference type="Google" id="ProtNLM"/>
    </source>
</evidence>
<proteinExistence type="predicted"/>
<name>A0A176W0W5_MARPO</name>
<evidence type="ECO:0000313" key="3">
    <source>
        <dbReference type="Proteomes" id="UP000077202"/>
    </source>
</evidence>